<dbReference type="PANTHER" id="PTHR43677">
    <property type="entry name" value="SHORT-CHAIN DEHYDROGENASE/REDUCTASE"/>
    <property type="match status" value="1"/>
</dbReference>
<dbReference type="InterPro" id="IPR011032">
    <property type="entry name" value="GroES-like_sf"/>
</dbReference>
<dbReference type="SUPFAM" id="SSF50129">
    <property type="entry name" value="GroES-like"/>
    <property type="match status" value="1"/>
</dbReference>
<gene>
    <name evidence="2" type="ORF">SAMN04488094_103261</name>
</gene>
<dbReference type="InterPro" id="IPR020843">
    <property type="entry name" value="ER"/>
</dbReference>
<dbReference type="Gene3D" id="3.40.50.720">
    <property type="entry name" value="NAD(P)-binding Rossmann-like Domain"/>
    <property type="match status" value="1"/>
</dbReference>
<dbReference type="Pfam" id="PF08240">
    <property type="entry name" value="ADH_N"/>
    <property type="match status" value="1"/>
</dbReference>
<dbReference type="CDD" id="cd08241">
    <property type="entry name" value="QOR1"/>
    <property type="match status" value="1"/>
</dbReference>
<evidence type="ECO:0000259" key="1">
    <source>
        <dbReference type="SMART" id="SM00829"/>
    </source>
</evidence>
<keyword evidence="3" id="KW-1185">Reference proteome</keyword>
<sequence length="338" mass="34753">MTLPETMEALVVRNYGDWRDAAIEQVPVPQPGAGEVLIRSGGAALNFPDLLMIEGGYQVKPTLPFVPGRDIAGEVVALGQWVEGVSIGDRVAAQPPFGAFAEYAAVPAHTCVPLPDGVSFANAAATGTVIATVVAAIKLRLDLQPGETVLVTGAAGGVGSMALQYARLLGATPIALVSSDEKVAAALRLGAGAVVRSDRIGDPVRGLRAGLDAAGIGQVDAVIDMVGGVVAEGALRSLKPGGRFAIVGFAGGAIQQIPANYVLLKDLVVYGSSLDRLFRTRDAALLDALDQAFAALADGRLKAEIDRTLPLSSFAEGAARIAGREAIGKILFRIGERT</sequence>
<dbReference type="SMART" id="SM00829">
    <property type="entry name" value="PKS_ER"/>
    <property type="match status" value="1"/>
</dbReference>
<protein>
    <submittedName>
        <fullName evidence="2">NADPH2:quinone reductase</fullName>
    </submittedName>
</protein>
<feature type="domain" description="Enoyl reductase (ER)" evidence="1">
    <location>
        <begin position="16"/>
        <end position="332"/>
    </location>
</feature>
<dbReference type="GO" id="GO:0008270">
    <property type="term" value="F:zinc ion binding"/>
    <property type="evidence" value="ECO:0007669"/>
    <property type="project" value="InterPro"/>
</dbReference>
<dbReference type="Pfam" id="PF00107">
    <property type="entry name" value="ADH_zinc_N"/>
    <property type="match status" value="1"/>
</dbReference>
<dbReference type="OrthoDB" id="4190732at2"/>
<proteinExistence type="predicted"/>
<dbReference type="InterPro" id="IPR051397">
    <property type="entry name" value="Zn-ADH-like_protein"/>
</dbReference>
<evidence type="ECO:0000313" key="3">
    <source>
        <dbReference type="Proteomes" id="UP000198728"/>
    </source>
</evidence>
<reference evidence="2 3" key="1">
    <citation type="submission" date="2016-10" db="EMBL/GenBank/DDBJ databases">
        <authorList>
            <person name="de Groot N.N."/>
        </authorList>
    </citation>
    <scope>NUCLEOTIDE SEQUENCE [LARGE SCALE GENOMIC DNA]</scope>
    <source>
        <strain evidence="2 3">DSM 19548</strain>
    </source>
</reference>
<name>A0A1I1HRT6_9RHOB</name>
<dbReference type="SUPFAM" id="SSF51735">
    <property type="entry name" value="NAD(P)-binding Rossmann-fold domains"/>
    <property type="match status" value="1"/>
</dbReference>
<dbReference type="AlphaFoldDB" id="A0A1I1HRT6"/>
<dbReference type="STRING" id="441112.SAMN04488094_103261"/>
<dbReference type="InterPro" id="IPR002364">
    <property type="entry name" value="Quin_OxRdtase/zeta-crystal_CS"/>
</dbReference>
<accession>A0A1I1HRT6</accession>
<dbReference type="InterPro" id="IPR013149">
    <property type="entry name" value="ADH-like_C"/>
</dbReference>
<dbReference type="Gene3D" id="3.90.180.10">
    <property type="entry name" value="Medium-chain alcohol dehydrogenases, catalytic domain"/>
    <property type="match status" value="1"/>
</dbReference>
<dbReference type="Proteomes" id="UP000198728">
    <property type="component" value="Unassembled WGS sequence"/>
</dbReference>
<dbReference type="PANTHER" id="PTHR43677:SF4">
    <property type="entry name" value="QUINONE OXIDOREDUCTASE-LIKE PROTEIN 2"/>
    <property type="match status" value="1"/>
</dbReference>
<organism evidence="2 3">
    <name type="scientific">Tropicimonas isoalkanivorans</name>
    <dbReference type="NCBI Taxonomy" id="441112"/>
    <lineage>
        <taxon>Bacteria</taxon>
        <taxon>Pseudomonadati</taxon>
        <taxon>Pseudomonadota</taxon>
        <taxon>Alphaproteobacteria</taxon>
        <taxon>Rhodobacterales</taxon>
        <taxon>Roseobacteraceae</taxon>
        <taxon>Tropicimonas</taxon>
    </lineage>
</organism>
<dbReference type="EMBL" id="FOLG01000003">
    <property type="protein sequence ID" value="SFC26644.1"/>
    <property type="molecule type" value="Genomic_DNA"/>
</dbReference>
<dbReference type="InterPro" id="IPR036291">
    <property type="entry name" value="NAD(P)-bd_dom_sf"/>
</dbReference>
<dbReference type="InterPro" id="IPR013154">
    <property type="entry name" value="ADH-like_N"/>
</dbReference>
<evidence type="ECO:0000313" key="2">
    <source>
        <dbReference type="EMBL" id="SFC26644.1"/>
    </source>
</evidence>
<dbReference type="RefSeq" id="WP_093360228.1">
    <property type="nucleotide sequence ID" value="NZ_FOLG01000003.1"/>
</dbReference>
<dbReference type="PROSITE" id="PS01162">
    <property type="entry name" value="QOR_ZETA_CRYSTAL"/>
    <property type="match status" value="1"/>
</dbReference>
<dbReference type="GO" id="GO:0016491">
    <property type="term" value="F:oxidoreductase activity"/>
    <property type="evidence" value="ECO:0007669"/>
    <property type="project" value="InterPro"/>
</dbReference>